<proteinExistence type="inferred from homology"/>
<comment type="catalytic activity">
    <reaction evidence="1">
        <text>L-glutamyl-tRNA(Gln) + L-glutamine + ATP + H2O = L-glutaminyl-tRNA(Gln) + L-glutamate + ADP + phosphate + H(+)</text>
        <dbReference type="Rhea" id="RHEA:17521"/>
        <dbReference type="Rhea" id="RHEA-COMP:9681"/>
        <dbReference type="Rhea" id="RHEA-COMP:9684"/>
        <dbReference type="ChEBI" id="CHEBI:15377"/>
        <dbReference type="ChEBI" id="CHEBI:15378"/>
        <dbReference type="ChEBI" id="CHEBI:29985"/>
        <dbReference type="ChEBI" id="CHEBI:30616"/>
        <dbReference type="ChEBI" id="CHEBI:43474"/>
        <dbReference type="ChEBI" id="CHEBI:58359"/>
        <dbReference type="ChEBI" id="CHEBI:78520"/>
        <dbReference type="ChEBI" id="CHEBI:78521"/>
        <dbReference type="ChEBI" id="CHEBI:456216"/>
    </reaction>
</comment>
<dbReference type="GO" id="GO:0016740">
    <property type="term" value="F:transferase activity"/>
    <property type="evidence" value="ECO:0007669"/>
    <property type="project" value="UniProtKB-KW"/>
</dbReference>
<comment type="subunit">
    <text evidence="1">Heterotrimer of A, B and C subunits.</text>
</comment>
<dbReference type="RefSeq" id="WP_108823729.1">
    <property type="nucleotide sequence ID" value="NZ_CP023004.1"/>
</dbReference>
<dbReference type="PANTHER" id="PTHR15004:SF0">
    <property type="entry name" value="GLUTAMYL-TRNA(GLN) AMIDOTRANSFERASE SUBUNIT C, MITOCHONDRIAL"/>
    <property type="match status" value="1"/>
</dbReference>
<dbReference type="GO" id="GO:0006450">
    <property type="term" value="P:regulation of translational fidelity"/>
    <property type="evidence" value="ECO:0007669"/>
    <property type="project" value="InterPro"/>
</dbReference>
<organism evidence="2 3">
    <name type="scientific">Ereboglobus luteus</name>
    <dbReference type="NCBI Taxonomy" id="1796921"/>
    <lineage>
        <taxon>Bacteria</taxon>
        <taxon>Pseudomonadati</taxon>
        <taxon>Verrucomicrobiota</taxon>
        <taxon>Opitutia</taxon>
        <taxon>Opitutales</taxon>
        <taxon>Opitutaceae</taxon>
        <taxon>Ereboglobus</taxon>
    </lineage>
</organism>
<protein>
    <recommendedName>
        <fullName evidence="1">Aspartyl/glutamyl-tRNA(Asn/Gln) amidotransferase subunit C</fullName>
        <shortName evidence="1">Asp/Glu-ADT subunit C</shortName>
        <ecNumber evidence="1">6.3.5.-</ecNumber>
    </recommendedName>
</protein>
<dbReference type="HAMAP" id="MF_00122">
    <property type="entry name" value="GatC"/>
    <property type="match status" value="1"/>
</dbReference>
<dbReference type="SUPFAM" id="SSF141000">
    <property type="entry name" value="Glu-tRNAGln amidotransferase C subunit"/>
    <property type="match status" value="1"/>
</dbReference>
<dbReference type="EMBL" id="CP023004">
    <property type="protein sequence ID" value="AWI07921.1"/>
    <property type="molecule type" value="Genomic_DNA"/>
</dbReference>
<evidence type="ECO:0000313" key="2">
    <source>
        <dbReference type="EMBL" id="AWI07921.1"/>
    </source>
</evidence>
<comment type="function">
    <text evidence="1">Allows the formation of correctly charged Asn-tRNA(Asn) or Gln-tRNA(Gln) through the transamidation of misacylated Asp-tRNA(Asn) or Glu-tRNA(Gln) in organisms which lack either or both of asparaginyl-tRNA or glutaminyl-tRNA synthetases. The reaction takes place in the presence of glutamine and ATP through an activated phospho-Asp-tRNA(Asn) or phospho-Glu-tRNA(Gln).</text>
</comment>
<keyword evidence="1" id="KW-0436">Ligase</keyword>
<keyword evidence="1" id="KW-0067">ATP-binding</keyword>
<dbReference type="GO" id="GO:0050567">
    <property type="term" value="F:glutaminyl-tRNA synthase (glutamine-hydrolyzing) activity"/>
    <property type="evidence" value="ECO:0007669"/>
    <property type="project" value="UniProtKB-UniRule"/>
</dbReference>
<gene>
    <name evidence="1" type="primary">gatC</name>
    <name evidence="2" type="ORF">CKA38_00400</name>
</gene>
<dbReference type="Proteomes" id="UP000244896">
    <property type="component" value="Chromosome"/>
</dbReference>
<dbReference type="GO" id="GO:0006412">
    <property type="term" value="P:translation"/>
    <property type="evidence" value="ECO:0007669"/>
    <property type="project" value="UniProtKB-UniRule"/>
</dbReference>
<dbReference type="OrthoDB" id="9813938at2"/>
<dbReference type="GO" id="GO:0070681">
    <property type="term" value="P:glutaminyl-tRNAGln biosynthesis via transamidation"/>
    <property type="evidence" value="ECO:0007669"/>
    <property type="project" value="TreeGrafter"/>
</dbReference>
<evidence type="ECO:0000313" key="3">
    <source>
        <dbReference type="Proteomes" id="UP000244896"/>
    </source>
</evidence>
<comment type="similarity">
    <text evidence="1">Belongs to the GatC family.</text>
</comment>
<dbReference type="AlphaFoldDB" id="A0A2U8DZB7"/>
<dbReference type="InterPro" id="IPR036113">
    <property type="entry name" value="Asp/Glu-ADT_sf_sub_c"/>
</dbReference>
<comment type="catalytic activity">
    <reaction evidence="1">
        <text>L-aspartyl-tRNA(Asn) + L-glutamine + ATP + H2O = L-asparaginyl-tRNA(Asn) + L-glutamate + ADP + phosphate + 2 H(+)</text>
        <dbReference type="Rhea" id="RHEA:14513"/>
        <dbReference type="Rhea" id="RHEA-COMP:9674"/>
        <dbReference type="Rhea" id="RHEA-COMP:9677"/>
        <dbReference type="ChEBI" id="CHEBI:15377"/>
        <dbReference type="ChEBI" id="CHEBI:15378"/>
        <dbReference type="ChEBI" id="CHEBI:29985"/>
        <dbReference type="ChEBI" id="CHEBI:30616"/>
        <dbReference type="ChEBI" id="CHEBI:43474"/>
        <dbReference type="ChEBI" id="CHEBI:58359"/>
        <dbReference type="ChEBI" id="CHEBI:78515"/>
        <dbReference type="ChEBI" id="CHEBI:78516"/>
        <dbReference type="ChEBI" id="CHEBI:456216"/>
    </reaction>
</comment>
<keyword evidence="2" id="KW-0808">Transferase</keyword>
<dbReference type="EC" id="6.3.5.-" evidence="1"/>
<dbReference type="GO" id="GO:0005524">
    <property type="term" value="F:ATP binding"/>
    <property type="evidence" value="ECO:0007669"/>
    <property type="project" value="UniProtKB-KW"/>
</dbReference>
<dbReference type="GO" id="GO:0050566">
    <property type="term" value="F:asparaginyl-tRNA synthase (glutamine-hydrolyzing) activity"/>
    <property type="evidence" value="ECO:0007669"/>
    <property type="project" value="RHEA"/>
</dbReference>
<sequence>MAATSPNLDIEKLASLARIDLAPDEKEKFAAQLGDVLKYVDQLKRVDITGIEPTAHGFPISNVWAEDNVTPGFTADEALRNAPAQRDNMISVPKVVE</sequence>
<keyword evidence="1" id="KW-0648">Protein biosynthesis</keyword>
<keyword evidence="3" id="KW-1185">Reference proteome</keyword>
<accession>A0A2U8DZB7</accession>
<dbReference type="Gene3D" id="1.10.20.60">
    <property type="entry name" value="Glu-tRNAGln amidotransferase C subunit, N-terminal domain"/>
    <property type="match status" value="1"/>
</dbReference>
<dbReference type="Pfam" id="PF02686">
    <property type="entry name" value="GatC"/>
    <property type="match status" value="1"/>
</dbReference>
<dbReference type="NCBIfam" id="TIGR00135">
    <property type="entry name" value="gatC"/>
    <property type="match status" value="1"/>
</dbReference>
<name>A0A2U8DZB7_9BACT</name>
<dbReference type="KEGG" id="elut:CKA38_00400"/>
<evidence type="ECO:0000256" key="1">
    <source>
        <dbReference type="HAMAP-Rule" id="MF_00122"/>
    </source>
</evidence>
<keyword evidence="1" id="KW-0547">Nucleotide-binding</keyword>
<dbReference type="InterPro" id="IPR003837">
    <property type="entry name" value="GatC"/>
</dbReference>
<reference evidence="2 3" key="1">
    <citation type="journal article" date="2018" name="Syst. Appl. Microbiol.">
        <title>Ereboglobus luteus gen. nov. sp. nov. from cockroach guts, and new insights into the oxygen relationship of the genera Opitutus and Didymococcus (Verrucomicrobia: Opitutaceae).</title>
        <authorList>
            <person name="Tegtmeier D."/>
            <person name="Belitz A."/>
            <person name="Radek R."/>
            <person name="Heimerl T."/>
            <person name="Brune A."/>
        </authorList>
    </citation>
    <scope>NUCLEOTIDE SEQUENCE [LARGE SCALE GENOMIC DNA]</scope>
    <source>
        <strain evidence="2 3">Ho45</strain>
    </source>
</reference>
<dbReference type="PANTHER" id="PTHR15004">
    <property type="entry name" value="GLUTAMYL-TRNA(GLN) AMIDOTRANSFERASE SUBUNIT C, MITOCHONDRIAL"/>
    <property type="match status" value="1"/>
</dbReference>